<gene>
    <name evidence="8" type="ORF">HID58_081878</name>
</gene>
<dbReference type="PANTHER" id="PTHR32263:SF28">
    <property type="entry name" value="PARP CATALYTIC DOMAIN-CONTAINING PROTEIN"/>
    <property type="match status" value="1"/>
</dbReference>
<proteinExistence type="predicted"/>
<dbReference type="InterPro" id="IPR012317">
    <property type="entry name" value="Poly(ADP-ribose)pol_cat_dom"/>
</dbReference>
<keyword evidence="9" id="KW-1185">Reference proteome</keyword>
<evidence type="ECO:0000256" key="4">
    <source>
        <dbReference type="ARBA" id="ARBA00023242"/>
    </source>
</evidence>
<dbReference type="EMBL" id="JAGKQM010000018">
    <property type="protein sequence ID" value="KAH0864667.1"/>
    <property type="molecule type" value="Genomic_DNA"/>
</dbReference>
<comment type="subcellular location">
    <subcellularLocation>
        <location evidence="1">Nucleus</location>
    </subcellularLocation>
</comment>
<evidence type="ECO:0000256" key="5">
    <source>
        <dbReference type="SAM" id="MobiDB-lite"/>
    </source>
</evidence>
<accession>A0ABQ7Y8Z6</accession>
<dbReference type="Pfam" id="PF12174">
    <property type="entry name" value="RST"/>
    <property type="match status" value="1"/>
</dbReference>
<reference evidence="8 9" key="1">
    <citation type="submission" date="2021-05" db="EMBL/GenBank/DDBJ databases">
        <title>Genome Assembly of Synthetic Allotetraploid Brassica napus Reveals Homoeologous Exchanges between Subgenomes.</title>
        <authorList>
            <person name="Davis J.T."/>
        </authorList>
    </citation>
    <scope>NUCLEOTIDE SEQUENCE [LARGE SCALE GENOMIC DNA]</scope>
    <source>
        <strain evidence="9">cv. Da-Ae</strain>
        <tissue evidence="8">Seedling</tissue>
    </source>
</reference>
<organism evidence="8 9">
    <name type="scientific">Brassica napus</name>
    <name type="common">Rape</name>
    <dbReference type="NCBI Taxonomy" id="3708"/>
    <lineage>
        <taxon>Eukaryota</taxon>
        <taxon>Viridiplantae</taxon>
        <taxon>Streptophyta</taxon>
        <taxon>Embryophyta</taxon>
        <taxon>Tracheophyta</taxon>
        <taxon>Spermatophyta</taxon>
        <taxon>Magnoliopsida</taxon>
        <taxon>eudicotyledons</taxon>
        <taxon>Gunneridae</taxon>
        <taxon>Pentapetalae</taxon>
        <taxon>rosids</taxon>
        <taxon>malvids</taxon>
        <taxon>Brassicales</taxon>
        <taxon>Brassicaceae</taxon>
        <taxon>Brassiceae</taxon>
        <taxon>Brassica</taxon>
    </lineage>
</organism>
<keyword evidence="4" id="KW-0539">Nucleus</keyword>
<sequence length="544" mass="61419">PTKVAEIKDNDHLSVTSHLSMRSSPNSTTIYKAGQRKETVLTRFLLFWSGGIDSFVGITRMPSSLIQNGSQSLDWPARLSCLRSISTLIFGKNASFMISWRLSCCQRVLETRMEEVLSKFILAGIFSSPEFDSGVDDLASPKKYIVWSTHMNTHVLPEFLVCIKTPFNFNRSPRRLRSPWMPFPLLIKALSKFLPPSQIFIIQKHYRVQQWIPELKLRAWCPHHPCWIKACHTSGVATALAKEEEEQRAEGKLHPMMNNDDWKALSGFLSPTLRLRFSQKPPRRGGDTSSSIMGVGTLKKGDELIGGEHGTITAHRLYSFKNLLSEGAVYELSVFYIARSNNHFKLWASPVCIRFTEHTSFVEVVLPQFRDRSIHTIYNDENESIQRVMVTIQLDRLRDKLVLLDVETKGRLVLNVTLGTQFYFYHESQATQCSAEQRVVPLVYLPKYGGVKKLESVRLSELNIYVLNSPLQHHTSDDMSIAVKLSMVPNPVVKSSCSYHTIGPDDVPIIEGCPASTDPEPAHTDSVLTSTETPIDDEKAPGSK</sequence>
<evidence type="ECO:0000256" key="3">
    <source>
        <dbReference type="ARBA" id="ARBA00023016"/>
    </source>
</evidence>
<feature type="non-terminal residue" evidence="8">
    <location>
        <position position="1"/>
    </location>
</feature>
<keyword evidence="3" id="KW-0346">Stress response</keyword>
<keyword evidence="2" id="KW-0217">Developmental protein</keyword>
<dbReference type="InterPro" id="IPR044964">
    <property type="entry name" value="RCD1/SRO1-5"/>
</dbReference>
<evidence type="ECO:0000256" key="2">
    <source>
        <dbReference type="ARBA" id="ARBA00022473"/>
    </source>
</evidence>
<dbReference type="PROSITE" id="PS51059">
    <property type="entry name" value="PARP_CATALYTIC"/>
    <property type="match status" value="1"/>
</dbReference>
<dbReference type="PANTHER" id="PTHR32263">
    <property type="entry name" value="INACTIVE POLY [ADP-RIBOSE] POLYMERASE SRO4-RELATED"/>
    <property type="match status" value="1"/>
</dbReference>
<feature type="region of interest" description="Disordered" evidence="5">
    <location>
        <begin position="511"/>
        <end position="544"/>
    </location>
</feature>
<feature type="domain" description="PARP catalytic" evidence="6">
    <location>
        <begin position="1"/>
        <end position="184"/>
    </location>
</feature>
<feature type="domain" description="RST" evidence="7">
    <location>
        <begin position="174"/>
        <end position="206"/>
    </location>
</feature>
<name>A0ABQ7Y8Z6_BRANA</name>
<dbReference type="InterPro" id="IPR022003">
    <property type="entry name" value="RST"/>
</dbReference>
<evidence type="ECO:0000259" key="6">
    <source>
        <dbReference type="PROSITE" id="PS51059"/>
    </source>
</evidence>
<dbReference type="Proteomes" id="UP000824890">
    <property type="component" value="Unassembled WGS sequence"/>
</dbReference>
<protein>
    <submittedName>
        <fullName evidence="8">Uncharacterized protein</fullName>
    </submittedName>
</protein>
<evidence type="ECO:0000313" key="8">
    <source>
        <dbReference type="EMBL" id="KAH0864667.1"/>
    </source>
</evidence>
<evidence type="ECO:0000313" key="9">
    <source>
        <dbReference type="Proteomes" id="UP000824890"/>
    </source>
</evidence>
<evidence type="ECO:0000256" key="1">
    <source>
        <dbReference type="ARBA" id="ARBA00004123"/>
    </source>
</evidence>
<dbReference type="PROSITE" id="PS51879">
    <property type="entry name" value="RST"/>
    <property type="match status" value="1"/>
</dbReference>
<evidence type="ECO:0000259" key="7">
    <source>
        <dbReference type="PROSITE" id="PS51879"/>
    </source>
</evidence>
<comment type="caution">
    <text evidence="8">The sequence shown here is derived from an EMBL/GenBank/DDBJ whole genome shotgun (WGS) entry which is preliminary data.</text>
</comment>